<dbReference type="AlphaFoldDB" id="A0AAN7YDF4"/>
<dbReference type="InterPro" id="IPR002347">
    <property type="entry name" value="SDR_fam"/>
</dbReference>
<dbReference type="SUPFAM" id="SSF51735">
    <property type="entry name" value="NAD(P)-binding Rossmann-fold domains"/>
    <property type="match status" value="1"/>
</dbReference>
<protein>
    <recommendedName>
        <fullName evidence="4">Ketoreductase domain-containing protein</fullName>
    </recommendedName>
</protein>
<dbReference type="SMART" id="SM00822">
    <property type="entry name" value="PKS_KR"/>
    <property type="match status" value="1"/>
</dbReference>
<dbReference type="CDD" id="cd05367">
    <property type="entry name" value="SPR-like_SDR_c"/>
    <property type="match status" value="1"/>
</dbReference>
<dbReference type="PANTHER" id="PTHR43008">
    <property type="entry name" value="BENZIL REDUCTASE"/>
    <property type="match status" value="1"/>
</dbReference>
<evidence type="ECO:0000256" key="3">
    <source>
        <dbReference type="ARBA" id="ARBA00023002"/>
    </source>
</evidence>
<feature type="domain" description="Ketoreductase" evidence="4">
    <location>
        <begin position="5"/>
        <end position="185"/>
    </location>
</feature>
<proteinExistence type="inferred from homology"/>
<evidence type="ECO:0000259" key="4">
    <source>
        <dbReference type="SMART" id="SM00822"/>
    </source>
</evidence>
<dbReference type="EMBL" id="JAVRRJ010000008">
    <property type="protein sequence ID" value="KAK5081956.1"/>
    <property type="molecule type" value="Genomic_DNA"/>
</dbReference>
<dbReference type="Gene3D" id="3.40.50.720">
    <property type="entry name" value="NAD(P)-binding Rossmann-like Domain"/>
    <property type="match status" value="1"/>
</dbReference>
<comment type="caution">
    <text evidence="5">The sequence shown here is derived from an EMBL/GenBank/DDBJ whole genome shotgun (WGS) entry which is preliminary data.</text>
</comment>
<dbReference type="InterPro" id="IPR036291">
    <property type="entry name" value="NAD(P)-bd_dom_sf"/>
</dbReference>
<sequence>MATSKVVLVTGASRGIGQAIARFLIEAPPQHKLVLTARTSQPLEELKSLAPDRVDYVAGDISDTAVIEKAVNTAVERFGGLDGLILNHGTLGHVKSISELSMTDWQEDFTTNFFSAAYAAKVAIPELRKTKGRIVITSSGAAQGAYRGWAVYGASKAAQNHLCLSLRAEEADITTIAIRPGMVDTDMQRTIREQHVENMDAEDMKKFQGAFDEGKLVKPEQCGHVIAKLAIAATPDLSGMFLSWNDERLTDYQLRK</sequence>
<keyword evidence="3" id="KW-0560">Oxidoreductase</keyword>
<name>A0AAN7YDF4_9EURO</name>
<dbReference type="InterPro" id="IPR057326">
    <property type="entry name" value="KR_dom"/>
</dbReference>
<keyword evidence="6" id="KW-1185">Reference proteome</keyword>
<dbReference type="PRINTS" id="PR00081">
    <property type="entry name" value="GDHRDH"/>
</dbReference>
<reference evidence="5 6" key="1">
    <citation type="submission" date="2023-08" db="EMBL/GenBank/DDBJ databases">
        <title>Black Yeasts Isolated from many extreme environments.</title>
        <authorList>
            <person name="Coleine C."/>
            <person name="Stajich J.E."/>
            <person name="Selbmann L."/>
        </authorList>
    </citation>
    <scope>NUCLEOTIDE SEQUENCE [LARGE SCALE GENOMIC DNA]</scope>
    <source>
        <strain evidence="5 6">CCFEE 5910</strain>
    </source>
</reference>
<dbReference type="PANTHER" id="PTHR43008:SF8">
    <property type="entry name" value="BENZIL REDUCTASE ((S)-BENZOIN FORMING) IRC24"/>
    <property type="match status" value="1"/>
</dbReference>
<keyword evidence="2" id="KW-0521">NADP</keyword>
<dbReference type="Proteomes" id="UP001309876">
    <property type="component" value="Unassembled WGS sequence"/>
</dbReference>
<organism evidence="5 6">
    <name type="scientific">Lithohypha guttulata</name>
    <dbReference type="NCBI Taxonomy" id="1690604"/>
    <lineage>
        <taxon>Eukaryota</taxon>
        <taxon>Fungi</taxon>
        <taxon>Dikarya</taxon>
        <taxon>Ascomycota</taxon>
        <taxon>Pezizomycotina</taxon>
        <taxon>Eurotiomycetes</taxon>
        <taxon>Chaetothyriomycetidae</taxon>
        <taxon>Chaetothyriales</taxon>
        <taxon>Trichomeriaceae</taxon>
        <taxon>Lithohypha</taxon>
    </lineage>
</organism>
<evidence type="ECO:0000256" key="2">
    <source>
        <dbReference type="ARBA" id="ARBA00022857"/>
    </source>
</evidence>
<evidence type="ECO:0000313" key="5">
    <source>
        <dbReference type="EMBL" id="KAK5081956.1"/>
    </source>
</evidence>
<comment type="similarity">
    <text evidence="1">Belongs to the short-chain dehydrogenases/reductases (SDR) family.</text>
</comment>
<dbReference type="GO" id="GO:0050664">
    <property type="term" value="F:oxidoreductase activity, acting on NAD(P)H, oxygen as acceptor"/>
    <property type="evidence" value="ECO:0007669"/>
    <property type="project" value="TreeGrafter"/>
</dbReference>
<accession>A0AAN7YDF4</accession>
<evidence type="ECO:0000256" key="1">
    <source>
        <dbReference type="ARBA" id="ARBA00006484"/>
    </source>
</evidence>
<evidence type="ECO:0000313" key="6">
    <source>
        <dbReference type="Proteomes" id="UP001309876"/>
    </source>
</evidence>
<gene>
    <name evidence="5" type="ORF">LTR05_007098</name>
</gene>
<dbReference type="FunFam" id="3.40.50.720:FF:000281">
    <property type="entry name" value="Uncharacterized oxidoreductase YIR035C"/>
    <property type="match status" value="1"/>
</dbReference>
<dbReference type="Pfam" id="PF00106">
    <property type="entry name" value="adh_short"/>
    <property type="match status" value="1"/>
</dbReference>